<dbReference type="Proteomes" id="UP000655225">
    <property type="component" value="Unassembled WGS sequence"/>
</dbReference>
<evidence type="ECO:0000256" key="1">
    <source>
        <dbReference type="ARBA" id="ARBA00007692"/>
    </source>
</evidence>
<keyword evidence="2" id="KW-0805">Transcription regulation</keyword>
<dbReference type="OrthoDB" id="637682at2759"/>
<keyword evidence="2" id="KW-0804">Transcription</keyword>
<dbReference type="EMBL" id="JABCRI010000010">
    <property type="protein sequence ID" value="KAF8399615.1"/>
    <property type="molecule type" value="Genomic_DNA"/>
</dbReference>
<protein>
    <submittedName>
        <fullName evidence="4">Uncharacterized protein</fullName>
    </submittedName>
</protein>
<dbReference type="SMART" id="SM00733">
    <property type="entry name" value="Mterf"/>
    <property type="match status" value="3"/>
</dbReference>
<evidence type="ECO:0000256" key="2">
    <source>
        <dbReference type="ARBA" id="ARBA00022472"/>
    </source>
</evidence>
<keyword evidence="5" id="KW-1185">Reference proteome</keyword>
<name>A0A834Z582_TETSI</name>
<organism evidence="4 5">
    <name type="scientific">Tetracentron sinense</name>
    <name type="common">Spur-leaf</name>
    <dbReference type="NCBI Taxonomy" id="13715"/>
    <lineage>
        <taxon>Eukaryota</taxon>
        <taxon>Viridiplantae</taxon>
        <taxon>Streptophyta</taxon>
        <taxon>Embryophyta</taxon>
        <taxon>Tracheophyta</taxon>
        <taxon>Spermatophyta</taxon>
        <taxon>Magnoliopsida</taxon>
        <taxon>Trochodendrales</taxon>
        <taxon>Trochodendraceae</taxon>
        <taxon>Tetracentron</taxon>
    </lineage>
</organism>
<accession>A0A834Z582</accession>
<keyword evidence="2" id="KW-0806">Transcription termination</keyword>
<evidence type="ECO:0000313" key="5">
    <source>
        <dbReference type="Proteomes" id="UP000655225"/>
    </source>
</evidence>
<dbReference type="InterPro" id="IPR003690">
    <property type="entry name" value="MTERF"/>
</dbReference>
<dbReference type="PANTHER" id="PTHR13068:SF23">
    <property type="entry name" value="TRANSCRIPTION TERMINATION FACTOR MTERF15, MITOCHONDRIAL"/>
    <property type="match status" value="1"/>
</dbReference>
<dbReference type="AlphaFoldDB" id="A0A834Z582"/>
<dbReference type="PANTHER" id="PTHR13068">
    <property type="entry name" value="CGI-12 PROTEIN-RELATED"/>
    <property type="match status" value="1"/>
</dbReference>
<dbReference type="GO" id="GO:0003676">
    <property type="term" value="F:nucleic acid binding"/>
    <property type="evidence" value="ECO:0007669"/>
    <property type="project" value="InterPro"/>
</dbReference>
<keyword evidence="3" id="KW-0809">Transit peptide</keyword>
<sequence>MDQTNTERDRFKNKNIETYRAKKRNLECKGSAISGCYAAFLWKEQGNGGCYAASLWRSKLGSSAYTTVKEMLLEIGEPAPEELMNEKEDEIRAYGLFEEFPRGIMMKRHNLELVRRIEFLKGIGILGNEIDRVFYLFPGILGVGVEDRHGLIRREAFKMLEREPRSIIYELVDIEKKIEFLVHKMGFSIGCLIEVPEYLGVNFEKQIIPRYSVIEYLRSKGGLGSEVGLKGLIKPDDTVMSLNKREYMKWRKEVEASKLKGQSSGPFTIASWSYDVRYYMLQKPQPFLEHNQGD</sequence>
<proteinExistence type="inferred from homology"/>
<dbReference type="InterPro" id="IPR038538">
    <property type="entry name" value="MTERF_sf"/>
</dbReference>
<dbReference type="Gene3D" id="1.25.70.10">
    <property type="entry name" value="Transcription termination factor 3, mitochondrial"/>
    <property type="match status" value="1"/>
</dbReference>
<reference evidence="4 5" key="1">
    <citation type="submission" date="2020-04" db="EMBL/GenBank/DDBJ databases">
        <title>Plant Genome Project.</title>
        <authorList>
            <person name="Zhang R.-G."/>
        </authorList>
    </citation>
    <scope>NUCLEOTIDE SEQUENCE [LARGE SCALE GENOMIC DNA]</scope>
    <source>
        <strain evidence="4">YNK0</strain>
        <tissue evidence="4">Leaf</tissue>
    </source>
</reference>
<dbReference type="GO" id="GO:0006353">
    <property type="term" value="P:DNA-templated transcription termination"/>
    <property type="evidence" value="ECO:0007669"/>
    <property type="project" value="UniProtKB-KW"/>
</dbReference>
<gene>
    <name evidence="4" type="ORF">HHK36_015484</name>
</gene>
<evidence type="ECO:0000313" key="4">
    <source>
        <dbReference type="EMBL" id="KAF8399615.1"/>
    </source>
</evidence>
<dbReference type="Pfam" id="PF02536">
    <property type="entry name" value="mTERF"/>
    <property type="match status" value="1"/>
</dbReference>
<evidence type="ECO:0000256" key="3">
    <source>
        <dbReference type="ARBA" id="ARBA00022946"/>
    </source>
</evidence>
<comment type="caution">
    <text evidence="4">The sequence shown here is derived from an EMBL/GenBank/DDBJ whole genome shotgun (WGS) entry which is preliminary data.</text>
</comment>
<comment type="similarity">
    <text evidence="1">Belongs to the mTERF family.</text>
</comment>